<dbReference type="EC" id="5.6.2.3" evidence="1"/>
<dbReference type="GO" id="GO:0016887">
    <property type="term" value="F:ATP hydrolysis activity"/>
    <property type="evidence" value="ECO:0007669"/>
    <property type="project" value="RHEA"/>
</dbReference>
<evidence type="ECO:0000259" key="2">
    <source>
        <dbReference type="Pfam" id="PF05970"/>
    </source>
</evidence>
<evidence type="ECO:0000313" key="4">
    <source>
        <dbReference type="Proteomes" id="UP000234323"/>
    </source>
</evidence>
<name>A0A2I1FYV6_9GLOM</name>
<feature type="domain" description="DNA helicase Pif1-like DEAD-box helicase" evidence="2">
    <location>
        <begin position="41"/>
        <end position="116"/>
    </location>
</feature>
<keyword evidence="1" id="KW-0378">Hydrolase</keyword>
<dbReference type="InterPro" id="IPR010285">
    <property type="entry name" value="DNA_helicase_pif1-like_DEAD"/>
</dbReference>
<dbReference type="GO" id="GO:0006281">
    <property type="term" value="P:DNA repair"/>
    <property type="evidence" value="ECO:0007669"/>
    <property type="project" value="UniProtKB-KW"/>
</dbReference>
<dbReference type="Pfam" id="PF05970">
    <property type="entry name" value="PIF1"/>
    <property type="match status" value="1"/>
</dbReference>
<dbReference type="GO" id="GO:0006310">
    <property type="term" value="P:DNA recombination"/>
    <property type="evidence" value="ECO:0007669"/>
    <property type="project" value="UniProtKB-KW"/>
</dbReference>
<keyword evidence="1" id="KW-0234">DNA repair</keyword>
<dbReference type="GO" id="GO:0043139">
    <property type="term" value="F:5'-3' DNA helicase activity"/>
    <property type="evidence" value="ECO:0007669"/>
    <property type="project" value="UniProtKB-EC"/>
</dbReference>
<dbReference type="PANTHER" id="PTHR10492">
    <property type="match status" value="1"/>
</dbReference>
<evidence type="ECO:0000256" key="1">
    <source>
        <dbReference type="RuleBase" id="RU363044"/>
    </source>
</evidence>
<organism evidence="3 4">
    <name type="scientific">Rhizophagus irregularis</name>
    <dbReference type="NCBI Taxonomy" id="588596"/>
    <lineage>
        <taxon>Eukaryota</taxon>
        <taxon>Fungi</taxon>
        <taxon>Fungi incertae sedis</taxon>
        <taxon>Mucoromycota</taxon>
        <taxon>Glomeromycotina</taxon>
        <taxon>Glomeromycetes</taxon>
        <taxon>Glomerales</taxon>
        <taxon>Glomeraceae</taxon>
        <taxon>Rhizophagus</taxon>
    </lineage>
</organism>
<proteinExistence type="inferred from homology"/>
<dbReference type="SUPFAM" id="SSF52540">
    <property type="entry name" value="P-loop containing nucleoside triphosphate hydrolases"/>
    <property type="match status" value="1"/>
</dbReference>
<comment type="catalytic activity">
    <reaction evidence="1">
        <text>ATP + H2O = ADP + phosphate + H(+)</text>
        <dbReference type="Rhea" id="RHEA:13065"/>
        <dbReference type="ChEBI" id="CHEBI:15377"/>
        <dbReference type="ChEBI" id="CHEBI:15378"/>
        <dbReference type="ChEBI" id="CHEBI:30616"/>
        <dbReference type="ChEBI" id="CHEBI:43474"/>
        <dbReference type="ChEBI" id="CHEBI:456216"/>
        <dbReference type="EC" id="5.6.2.3"/>
    </reaction>
</comment>
<dbReference type="Gene3D" id="3.40.50.300">
    <property type="entry name" value="P-loop containing nucleotide triphosphate hydrolases"/>
    <property type="match status" value="1"/>
</dbReference>
<dbReference type="GO" id="GO:0000723">
    <property type="term" value="P:telomere maintenance"/>
    <property type="evidence" value="ECO:0007669"/>
    <property type="project" value="InterPro"/>
</dbReference>
<sequence>MPLPSEGINRSGDELDQLIREERSYSIIQLENELHQNVPLLNNDQRAIYDAVMQEIEHTDGMCFFVDGPGGTGKTFLYNTLLASVRSHGKIALAVASSGVAALLISGGRTAHFRFK</sequence>
<protein>
    <recommendedName>
        <fullName evidence="1">ATP-dependent DNA helicase</fullName>
        <ecNumber evidence="1">5.6.2.3</ecNumber>
    </recommendedName>
</protein>
<comment type="caution">
    <text evidence="3">The sequence shown here is derived from an EMBL/GenBank/DDBJ whole genome shotgun (WGS) entry which is preliminary data.</text>
</comment>
<keyword evidence="4" id="KW-1185">Reference proteome</keyword>
<dbReference type="VEuPathDB" id="FungiDB:RhiirA1_327769"/>
<feature type="non-terminal residue" evidence="3">
    <location>
        <position position="116"/>
    </location>
</feature>
<dbReference type="GO" id="GO:0005524">
    <property type="term" value="F:ATP binding"/>
    <property type="evidence" value="ECO:0007669"/>
    <property type="project" value="UniProtKB-KW"/>
</dbReference>
<evidence type="ECO:0000313" key="3">
    <source>
        <dbReference type="EMBL" id="PKY39564.1"/>
    </source>
</evidence>
<dbReference type="PANTHER" id="PTHR10492:SF57">
    <property type="entry name" value="ATP-DEPENDENT DNA HELICASE"/>
    <property type="match status" value="1"/>
</dbReference>
<dbReference type="EMBL" id="LLXI01000067">
    <property type="protein sequence ID" value="PKY39564.1"/>
    <property type="molecule type" value="Genomic_DNA"/>
</dbReference>
<keyword evidence="1" id="KW-0547">Nucleotide-binding</keyword>
<comment type="similarity">
    <text evidence="1">Belongs to the helicase family.</text>
</comment>
<reference evidence="3 4" key="1">
    <citation type="submission" date="2015-10" db="EMBL/GenBank/DDBJ databases">
        <title>Genome analyses suggest a sexual origin of heterokaryosis in a supposedly ancient asexual fungus.</title>
        <authorList>
            <person name="Ropars J."/>
            <person name="Sedzielewska K."/>
            <person name="Noel J."/>
            <person name="Charron P."/>
            <person name="Farinelli L."/>
            <person name="Marton T."/>
            <person name="Kruger M."/>
            <person name="Pelin A."/>
            <person name="Brachmann A."/>
            <person name="Corradi N."/>
        </authorList>
    </citation>
    <scope>NUCLEOTIDE SEQUENCE [LARGE SCALE GENOMIC DNA]</scope>
    <source>
        <strain evidence="3 4">A4</strain>
    </source>
</reference>
<keyword evidence="1" id="KW-0067">ATP-binding</keyword>
<dbReference type="InterPro" id="IPR027417">
    <property type="entry name" value="P-loop_NTPase"/>
</dbReference>
<keyword evidence="1" id="KW-0227">DNA damage</keyword>
<keyword evidence="1" id="KW-0347">Helicase</keyword>
<accession>A0A2I1FYV6</accession>
<keyword evidence="1" id="KW-0233">DNA recombination</keyword>
<dbReference type="AlphaFoldDB" id="A0A2I1FYV6"/>
<dbReference type="Proteomes" id="UP000234323">
    <property type="component" value="Unassembled WGS sequence"/>
</dbReference>
<gene>
    <name evidence="3" type="ORF">RhiirA4_312692</name>
</gene>
<comment type="cofactor">
    <cofactor evidence="1">
        <name>Mg(2+)</name>
        <dbReference type="ChEBI" id="CHEBI:18420"/>
    </cofactor>
</comment>